<evidence type="ECO:0000313" key="2">
    <source>
        <dbReference type="Proteomes" id="UP000005045"/>
    </source>
</evidence>
<dbReference type="EMBL" id="ABLD01000025">
    <property type="protein sequence ID" value="EDT07601.1"/>
    <property type="molecule type" value="Genomic_DNA"/>
</dbReference>
<protein>
    <submittedName>
        <fullName evidence="1">Uncharacterized protein</fullName>
    </submittedName>
</protein>
<proteinExistence type="predicted"/>
<name>B1G8A2_PARG4</name>
<dbReference type="AlphaFoldDB" id="B1G8A2"/>
<dbReference type="Proteomes" id="UP000005045">
    <property type="component" value="Unassembled WGS sequence"/>
</dbReference>
<gene>
    <name evidence="1" type="ORF">BgramDRAFT_5570</name>
</gene>
<keyword evidence="2" id="KW-1185">Reference proteome</keyword>
<sequence length="67" mass="7233">MTLLATRVVDQDVEATQLLPGRKAVALPGDIRSESFCQSLVNNAWRATSRVGGDERAIRDCSSKANS</sequence>
<organism evidence="1 2">
    <name type="scientific">Paraburkholderia graminis (strain ATCC 700544 / DSM 17151 / LMG 18924 / NCIMB 13744 / C4D1M)</name>
    <dbReference type="NCBI Taxonomy" id="396598"/>
    <lineage>
        <taxon>Bacteria</taxon>
        <taxon>Pseudomonadati</taxon>
        <taxon>Pseudomonadota</taxon>
        <taxon>Betaproteobacteria</taxon>
        <taxon>Burkholderiales</taxon>
        <taxon>Burkholderiaceae</taxon>
        <taxon>Paraburkholderia</taxon>
    </lineage>
</organism>
<evidence type="ECO:0000313" key="1">
    <source>
        <dbReference type="EMBL" id="EDT07601.1"/>
    </source>
</evidence>
<dbReference type="RefSeq" id="WP_006052139.1">
    <property type="nucleotide sequence ID" value="NZ_ABLD01000025.1"/>
</dbReference>
<comment type="caution">
    <text evidence="1">The sequence shown here is derived from an EMBL/GenBank/DDBJ whole genome shotgun (WGS) entry which is preliminary data.</text>
</comment>
<reference evidence="1 2" key="1">
    <citation type="submission" date="2008-03" db="EMBL/GenBank/DDBJ databases">
        <title>Sequencing of the draft genome and assembly of Burkholderia graminis C4D1M.</title>
        <authorList>
            <consortium name="US DOE Joint Genome Institute (JGI-PGF)"/>
            <person name="Copeland A."/>
            <person name="Lucas S."/>
            <person name="Lapidus A."/>
            <person name="Glavina del Rio T."/>
            <person name="Dalin E."/>
            <person name="Tice H."/>
            <person name="Bruce D."/>
            <person name="Goodwin L."/>
            <person name="Pitluck S."/>
            <person name="Larimer F."/>
            <person name="Land M.L."/>
            <person name="Hauser L."/>
            <person name="Tiedje J."/>
            <person name="Richardson P."/>
        </authorList>
    </citation>
    <scope>NUCLEOTIDE SEQUENCE [LARGE SCALE GENOMIC DNA]</scope>
    <source>
        <strain evidence="2">ATCC 700544 / DSM 17151 / LMG 18924 / NCIMB 13744 / C4D1M</strain>
    </source>
</reference>
<accession>B1G8A2</accession>